<proteinExistence type="inferred from homology"/>
<evidence type="ECO:0000313" key="4">
    <source>
        <dbReference type="EMBL" id="KAG8055824.1"/>
    </source>
</evidence>
<sequence length="225" mass="25654">MRFPSWFLVPAPTRLRPTPAPPSASSQLPPVPAYVRTCRPHPSCRFIIDAFRYAGEFTAAYFLSRFHSDHYAGLGPSWSRGLVFYSALTARLLVSVLSVPRQLLVVSAGYWIPRFSKGEKTLQLLMQTASDSCVMSQHEIQKTVEGLDDSLDLVPTGAWYENGWKTGRYNPFLMACYNPKYEEFQTVCHVMSDFSDEFYEEMELYSVDRILPKNETCLHTTKQVS</sequence>
<comment type="caution">
    <text evidence="4">The sequence shown here is derived from an EMBL/GenBank/DDBJ whole genome shotgun (WGS) entry which is preliminary data.</text>
</comment>
<dbReference type="GO" id="GO:0006310">
    <property type="term" value="P:DNA recombination"/>
    <property type="evidence" value="ECO:0007669"/>
    <property type="project" value="InterPro"/>
</dbReference>
<protein>
    <recommendedName>
        <fullName evidence="3">ATP-dependent DNA ligase family profile domain-containing protein</fullName>
    </recommendedName>
</protein>
<dbReference type="AlphaFoldDB" id="A0A8J5SH41"/>
<evidence type="ECO:0000313" key="5">
    <source>
        <dbReference type="Proteomes" id="UP000729402"/>
    </source>
</evidence>
<dbReference type="GO" id="GO:0005524">
    <property type="term" value="F:ATP binding"/>
    <property type="evidence" value="ECO:0007669"/>
    <property type="project" value="InterPro"/>
</dbReference>
<keyword evidence="2" id="KW-0436">Ligase</keyword>
<keyword evidence="5" id="KW-1185">Reference proteome</keyword>
<dbReference type="Proteomes" id="UP000729402">
    <property type="component" value="Unassembled WGS sequence"/>
</dbReference>
<dbReference type="GO" id="GO:0006281">
    <property type="term" value="P:DNA repair"/>
    <property type="evidence" value="ECO:0007669"/>
    <property type="project" value="InterPro"/>
</dbReference>
<dbReference type="InterPro" id="IPR050191">
    <property type="entry name" value="ATP-dep_DNA_ligase"/>
</dbReference>
<dbReference type="InterPro" id="IPR012310">
    <property type="entry name" value="DNA_ligase_ATP-dep_cent"/>
</dbReference>
<dbReference type="PANTHER" id="PTHR45674:SF9">
    <property type="entry name" value="DNA LIGASE 3"/>
    <property type="match status" value="1"/>
</dbReference>
<dbReference type="EMBL" id="JAAALK010000288">
    <property type="protein sequence ID" value="KAG8055824.1"/>
    <property type="molecule type" value="Genomic_DNA"/>
</dbReference>
<evidence type="ECO:0000256" key="1">
    <source>
        <dbReference type="ARBA" id="ARBA00007572"/>
    </source>
</evidence>
<evidence type="ECO:0000256" key="2">
    <source>
        <dbReference type="ARBA" id="ARBA00022598"/>
    </source>
</evidence>
<feature type="domain" description="ATP-dependent DNA ligase family profile" evidence="3">
    <location>
        <begin position="144"/>
        <end position="178"/>
    </location>
</feature>
<dbReference type="OrthoDB" id="776306at2759"/>
<name>A0A8J5SH41_ZIZPA</name>
<accession>A0A8J5SH41</accession>
<organism evidence="4 5">
    <name type="scientific">Zizania palustris</name>
    <name type="common">Northern wild rice</name>
    <dbReference type="NCBI Taxonomy" id="103762"/>
    <lineage>
        <taxon>Eukaryota</taxon>
        <taxon>Viridiplantae</taxon>
        <taxon>Streptophyta</taxon>
        <taxon>Embryophyta</taxon>
        <taxon>Tracheophyta</taxon>
        <taxon>Spermatophyta</taxon>
        <taxon>Magnoliopsida</taxon>
        <taxon>Liliopsida</taxon>
        <taxon>Poales</taxon>
        <taxon>Poaceae</taxon>
        <taxon>BOP clade</taxon>
        <taxon>Oryzoideae</taxon>
        <taxon>Oryzeae</taxon>
        <taxon>Zizaniinae</taxon>
        <taxon>Zizania</taxon>
    </lineage>
</organism>
<dbReference type="GO" id="GO:0006273">
    <property type="term" value="P:lagging strand elongation"/>
    <property type="evidence" value="ECO:0007669"/>
    <property type="project" value="TreeGrafter"/>
</dbReference>
<dbReference type="GO" id="GO:0003910">
    <property type="term" value="F:DNA ligase (ATP) activity"/>
    <property type="evidence" value="ECO:0007669"/>
    <property type="project" value="InterPro"/>
</dbReference>
<evidence type="ECO:0000259" key="3">
    <source>
        <dbReference type="PROSITE" id="PS50160"/>
    </source>
</evidence>
<dbReference type="PROSITE" id="PS50160">
    <property type="entry name" value="DNA_LIGASE_A3"/>
    <property type="match status" value="1"/>
</dbReference>
<reference evidence="4" key="1">
    <citation type="journal article" date="2021" name="bioRxiv">
        <title>Whole Genome Assembly and Annotation of Northern Wild Rice, Zizania palustris L., Supports a Whole Genome Duplication in the Zizania Genus.</title>
        <authorList>
            <person name="Haas M."/>
            <person name="Kono T."/>
            <person name="Macchietto M."/>
            <person name="Millas R."/>
            <person name="McGilp L."/>
            <person name="Shao M."/>
            <person name="Duquette J."/>
            <person name="Hirsch C.N."/>
            <person name="Kimball J."/>
        </authorList>
    </citation>
    <scope>NUCLEOTIDE SEQUENCE</scope>
    <source>
        <tissue evidence="4">Fresh leaf tissue</tissue>
    </source>
</reference>
<gene>
    <name evidence="4" type="ORF">GUJ93_ZPchr0001g29720</name>
</gene>
<comment type="similarity">
    <text evidence="1">Belongs to the ATP-dependent DNA ligase family.</text>
</comment>
<reference evidence="4" key="2">
    <citation type="submission" date="2021-02" db="EMBL/GenBank/DDBJ databases">
        <authorList>
            <person name="Kimball J.A."/>
            <person name="Haas M.W."/>
            <person name="Macchietto M."/>
            <person name="Kono T."/>
            <person name="Duquette J."/>
            <person name="Shao M."/>
        </authorList>
    </citation>
    <scope>NUCLEOTIDE SEQUENCE</scope>
    <source>
        <tissue evidence="4">Fresh leaf tissue</tissue>
    </source>
</reference>
<dbReference type="PANTHER" id="PTHR45674">
    <property type="entry name" value="DNA LIGASE 1/3 FAMILY MEMBER"/>
    <property type="match status" value="1"/>
</dbReference>